<accession>A0AAJ6YFM8</accession>
<dbReference type="Proteomes" id="UP000695007">
    <property type="component" value="Unplaced"/>
</dbReference>
<protein>
    <submittedName>
        <fullName evidence="9">Uncharacterized protein LOC105361632</fullName>
    </submittedName>
</protein>
<evidence type="ECO:0000313" key="9">
    <source>
        <dbReference type="RefSeq" id="XP_011497186.1"/>
    </source>
</evidence>
<keyword evidence="4 6" id="KW-0472">Membrane</keyword>
<dbReference type="PANTHER" id="PTHR21419:SF30">
    <property type="entry name" value="IG-LIKE DOMAIN-CONTAINING PROTEIN"/>
    <property type="match status" value="1"/>
</dbReference>
<dbReference type="PANTHER" id="PTHR21419">
    <property type="match status" value="1"/>
</dbReference>
<feature type="region of interest" description="Disordered" evidence="5">
    <location>
        <begin position="1"/>
        <end position="45"/>
    </location>
</feature>
<proteinExistence type="predicted"/>
<feature type="region of interest" description="Disordered" evidence="5">
    <location>
        <begin position="360"/>
        <end position="382"/>
    </location>
</feature>
<keyword evidence="8" id="KW-1185">Reference proteome</keyword>
<keyword evidence="3 6" id="KW-1133">Transmembrane helix</keyword>
<evidence type="ECO:0000256" key="1">
    <source>
        <dbReference type="ARBA" id="ARBA00004167"/>
    </source>
</evidence>
<feature type="transmembrane region" description="Helical" evidence="6">
    <location>
        <begin position="109"/>
        <end position="129"/>
    </location>
</feature>
<gene>
    <name evidence="9" type="primary">LOC105361632</name>
</gene>
<feature type="compositionally biased region" description="Basic and acidic residues" evidence="5">
    <location>
        <begin position="28"/>
        <end position="44"/>
    </location>
</feature>
<dbReference type="GeneID" id="105361632"/>
<sequence length="638" mass="71152">MSGEPNVKGYAPLPQSISNTDTEDDDDEHHHHVDSASKDDDQSRISDTTTICQNGRFYPLDETKNFANRTRNGRNSFGYSNDNIPIMVLDGQNHDDLWKRHDMSPFRRFCLVASVLLCILTILVFLYILPCDNSSICLSVPEPKTSVSWDKTLEGIELHGKITVIRGSPYNLIFLLRGQQFGDIGSKDAARKQQIPPEGGAVLSMQATDGKPLWWVVLKRLPTDINCEILDTDASGKPDCLVSGQGGLLVSIEPIAGTIHWNSEVYTYSNLPLLLSDLDSDGINDLLSIEIANSSQNLVILTGKGGKLLGRRDIPNCESVTLNSIDSSFLLSYICYNANKNYSAQTMSLKSFVESLNLPQGRRRPGSLTRPPPTANYPNRTTADIWDLTPHHRLYVRNVAGDNCPSEDCRTTVNLTLRRPDGNESRIWDHLSTSSFVTRPAILNTSGQAYTTGFALKFWNWTSNADGIDDKVPHRFYYHCPGHCRSIVRAGVNCPFVIIGNRCQFFFSQSNLDDKIDYSNDDSDYIEKCVSVKIIFNYTVSDSLVYQQNLTERVSIVYVNNTEVHVMNASQSDVVQLCRGLDCQPSLPRQSRSIAITDLNGDGVMELISYRSTYNVAEGKDKSSLTSKVQIVKLEAVF</sequence>
<evidence type="ECO:0000313" key="8">
    <source>
        <dbReference type="Proteomes" id="UP000695007"/>
    </source>
</evidence>
<evidence type="ECO:0000259" key="7">
    <source>
        <dbReference type="Pfam" id="PF23727"/>
    </source>
</evidence>
<dbReference type="GO" id="GO:0016020">
    <property type="term" value="C:membrane"/>
    <property type="evidence" value="ECO:0007669"/>
    <property type="project" value="UniProtKB-SubCell"/>
</dbReference>
<organism evidence="8 9">
    <name type="scientific">Ceratosolen solmsi marchali</name>
    <dbReference type="NCBI Taxonomy" id="326594"/>
    <lineage>
        <taxon>Eukaryota</taxon>
        <taxon>Metazoa</taxon>
        <taxon>Ecdysozoa</taxon>
        <taxon>Arthropoda</taxon>
        <taxon>Hexapoda</taxon>
        <taxon>Insecta</taxon>
        <taxon>Pterygota</taxon>
        <taxon>Neoptera</taxon>
        <taxon>Endopterygota</taxon>
        <taxon>Hymenoptera</taxon>
        <taxon>Apocrita</taxon>
        <taxon>Proctotrupomorpha</taxon>
        <taxon>Chalcidoidea</taxon>
        <taxon>Agaonidae</taxon>
        <taxon>Agaoninae</taxon>
        <taxon>Ceratosolen</taxon>
    </lineage>
</organism>
<dbReference type="Pfam" id="PF23727">
    <property type="entry name" value="Beta-prop_FAM234A_B"/>
    <property type="match status" value="1"/>
</dbReference>
<dbReference type="InterPro" id="IPR055409">
    <property type="entry name" value="Beta-prop_FAM234A_B"/>
</dbReference>
<evidence type="ECO:0000256" key="6">
    <source>
        <dbReference type="SAM" id="Phobius"/>
    </source>
</evidence>
<dbReference type="RefSeq" id="XP_011497186.1">
    <property type="nucleotide sequence ID" value="XM_011498884.1"/>
</dbReference>
<evidence type="ECO:0000256" key="2">
    <source>
        <dbReference type="ARBA" id="ARBA00022692"/>
    </source>
</evidence>
<evidence type="ECO:0000256" key="3">
    <source>
        <dbReference type="ARBA" id="ARBA00022989"/>
    </source>
</evidence>
<comment type="subcellular location">
    <subcellularLocation>
        <location evidence="1">Membrane</location>
        <topology evidence="1">Single-pass membrane protein</topology>
    </subcellularLocation>
</comment>
<dbReference type="AlphaFoldDB" id="A0AAJ6YFM8"/>
<evidence type="ECO:0000256" key="5">
    <source>
        <dbReference type="SAM" id="MobiDB-lite"/>
    </source>
</evidence>
<name>A0AAJ6YFM8_9HYME</name>
<feature type="domain" description="FAM234A/B beta-propeller" evidence="7">
    <location>
        <begin position="201"/>
        <end position="319"/>
    </location>
</feature>
<dbReference type="InterPro" id="IPR045232">
    <property type="entry name" value="FAM234"/>
</dbReference>
<dbReference type="KEGG" id="csol:105361632"/>
<keyword evidence="2 6" id="KW-0812">Transmembrane</keyword>
<reference evidence="9" key="1">
    <citation type="submission" date="2025-08" db="UniProtKB">
        <authorList>
            <consortium name="RefSeq"/>
        </authorList>
    </citation>
    <scope>IDENTIFICATION</scope>
</reference>
<evidence type="ECO:0000256" key="4">
    <source>
        <dbReference type="ARBA" id="ARBA00023136"/>
    </source>
</evidence>